<dbReference type="InterPro" id="IPR004843">
    <property type="entry name" value="Calcineurin-like_PHP"/>
</dbReference>
<dbReference type="AlphaFoldDB" id="A0A7G9WCT4"/>
<organism evidence="5 6">
    <name type="scientific">Alkalicella caledoniensis</name>
    <dbReference type="NCBI Taxonomy" id="2731377"/>
    <lineage>
        <taxon>Bacteria</taxon>
        <taxon>Bacillati</taxon>
        <taxon>Bacillota</taxon>
        <taxon>Clostridia</taxon>
        <taxon>Eubacteriales</taxon>
        <taxon>Proteinivoracaceae</taxon>
        <taxon>Alkalicella</taxon>
    </lineage>
</organism>
<dbReference type="Pfam" id="PF00149">
    <property type="entry name" value="Metallophos"/>
    <property type="match status" value="1"/>
</dbReference>
<dbReference type="KEGG" id="acae:HYG86_17815"/>
<dbReference type="InterPro" id="IPR051158">
    <property type="entry name" value="Metallophosphoesterase_sf"/>
</dbReference>
<feature type="domain" description="Calcineurin-like phosphoesterase" evidence="4">
    <location>
        <begin position="232"/>
        <end position="394"/>
    </location>
</feature>
<keyword evidence="3" id="KW-0472">Membrane</keyword>
<keyword evidence="3" id="KW-0812">Transmembrane</keyword>
<keyword evidence="2" id="KW-0378">Hydrolase</keyword>
<evidence type="ECO:0000313" key="6">
    <source>
        <dbReference type="Proteomes" id="UP000516160"/>
    </source>
</evidence>
<evidence type="ECO:0000259" key="4">
    <source>
        <dbReference type="Pfam" id="PF00149"/>
    </source>
</evidence>
<accession>A0A7G9WCT4</accession>
<dbReference type="RefSeq" id="WP_213166889.1">
    <property type="nucleotide sequence ID" value="NZ_CP058559.1"/>
</dbReference>
<feature type="transmembrane region" description="Helical" evidence="3">
    <location>
        <begin position="16"/>
        <end position="35"/>
    </location>
</feature>
<feature type="transmembrane region" description="Helical" evidence="3">
    <location>
        <begin position="144"/>
        <end position="166"/>
    </location>
</feature>
<dbReference type="GO" id="GO:0016020">
    <property type="term" value="C:membrane"/>
    <property type="evidence" value="ECO:0007669"/>
    <property type="project" value="GOC"/>
</dbReference>
<name>A0A7G9WCT4_ALKCA</name>
<sequence>MDKIKQSFNSFFLNKYVHILVLSLIGAILFISILGTTSFQVLAFELDVSISIFDSGLTEIQIPPLGIIRSRTHSSPLRFTIGLSNINLNLLEELTEGEKQEEILSSVINILTQRMKIFILRNAILAFLGGFLFTFFFYKKPKDLIIGGTIGLLVFVILLTSTFATYDQTAFFTNPEFEGVLQMAPWMFGLLEESLERLEDFGDQMDLLIVNLYHLFERIQYLEPLGAVDGDIKVLHVSDIHNHPVAYDFIRQVVRNFNVDLVIDTGDISDYGTPLEGELLMNLADIEVPYVFIPGNHDSPAIIETLQTIENVFVILDDVIYVNGVTIAGIADPASASTAMAVPPRQEYERLARQLENTIIESGLDPFFVISHHPIISEQLAGKYPLLLHGHTHTLNIFESEGSVIINPGTSGAAGIRGLLARDEVPYSVVLVHLKKQEDDSLRLAAVDTIKVYNISSGFILERKLIQSQLREEDGEEEIVEPEEE</sequence>
<protein>
    <submittedName>
        <fullName evidence="5">Metallophosphoesterase family protein</fullName>
    </submittedName>
</protein>
<gene>
    <name evidence="5" type="ORF">HYG86_17815</name>
</gene>
<dbReference type="PANTHER" id="PTHR31302">
    <property type="entry name" value="TRANSMEMBRANE PROTEIN WITH METALLOPHOSPHOESTERASE DOMAIN-RELATED"/>
    <property type="match status" value="1"/>
</dbReference>
<dbReference type="GO" id="GO:0046872">
    <property type="term" value="F:metal ion binding"/>
    <property type="evidence" value="ECO:0007669"/>
    <property type="project" value="UniProtKB-KW"/>
</dbReference>
<dbReference type="GO" id="GO:0009245">
    <property type="term" value="P:lipid A biosynthetic process"/>
    <property type="evidence" value="ECO:0007669"/>
    <property type="project" value="TreeGrafter"/>
</dbReference>
<proteinExistence type="predicted"/>
<dbReference type="SUPFAM" id="SSF56300">
    <property type="entry name" value="Metallo-dependent phosphatases"/>
    <property type="match status" value="1"/>
</dbReference>
<dbReference type="EMBL" id="CP058559">
    <property type="protein sequence ID" value="QNO16496.1"/>
    <property type="molecule type" value="Genomic_DNA"/>
</dbReference>
<evidence type="ECO:0000313" key="5">
    <source>
        <dbReference type="EMBL" id="QNO16496.1"/>
    </source>
</evidence>
<dbReference type="InterPro" id="IPR029052">
    <property type="entry name" value="Metallo-depent_PP-like"/>
</dbReference>
<dbReference type="GO" id="GO:0008758">
    <property type="term" value="F:UDP-2,3-diacylglucosamine hydrolase activity"/>
    <property type="evidence" value="ECO:0007669"/>
    <property type="project" value="TreeGrafter"/>
</dbReference>
<evidence type="ECO:0000256" key="3">
    <source>
        <dbReference type="SAM" id="Phobius"/>
    </source>
</evidence>
<evidence type="ECO:0000256" key="2">
    <source>
        <dbReference type="ARBA" id="ARBA00022801"/>
    </source>
</evidence>
<feature type="transmembrane region" description="Helical" evidence="3">
    <location>
        <begin position="118"/>
        <end position="138"/>
    </location>
</feature>
<dbReference type="Proteomes" id="UP000516160">
    <property type="component" value="Chromosome"/>
</dbReference>
<keyword evidence="1" id="KW-0479">Metal-binding</keyword>
<dbReference type="PANTHER" id="PTHR31302:SF31">
    <property type="entry name" value="PHOSPHODIESTERASE YAEI"/>
    <property type="match status" value="1"/>
</dbReference>
<reference evidence="5 6" key="1">
    <citation type="submission" date="2020-07" db="EMBL/GenBank/DDBJ databases">
        <title>Alkalicella. sp. LB2 genome.</title>
        <authorList>
            <person name="Postec A."/>
            <person name="Quemeneur M."/>
        </authorList>
    </citation>
    <scope>NUCLEOTIDE SEQUENCE [LARGE SCALE GENOMIC DNA]</scope>
    <source>
        <strain evidence="5 6">LB2</strain>
    </source>
</reference>
<evidence type="ECO:0000256" key="1">
    <source>
        <dbReference type="ARBA" id="ARBA00022723"/>
    </source>
</evidence>
<keyword evidence="6" id="KW-1185">Reference proteome</keyword>
<dbReference type="Gene3D" id="3.60.21.10">
    <property type="match status" value="1"/>
</dbReference>
<keyword evidence="3" id="KW-1133">Transmembrane helix</keyword>